<evidence type="ECO:0000313" key="3">
    <source>
        <dbReference type="Proteomes" id="UP001140094"/>
    </source>
</evidence>
<name>A0A9W8HWA6_9FUNG</name>
<protein>
    <submittedName>
        <fullName evidence="2">Uncharacterized protein</fullName>
    </submittedName>
</protein>
<dbReference type="GO" id="GO:0008033">
    <property type="term" value="P:tRNA processing"/>
    <property type="evidence" value="ECO:0007669"/>
    <property type="project" value="TreeGrafter"/>
</dbReference>
<dbReference type="Pfam" id="PF04032">
    <property type="entry name" value="Rpr2"/>
    <property type="match status" value="1"/>
</dbReference>
<comment type="caution">
    <text evidence="2">The sequence shown here is derived from an EMBL/GenBank/DDBJ whole genome shotgun (WGS) entry which is preliminary data.</text>
</comment>
<reference evidence="2" key="1">
    <citation type="submission" date="2022-07" db="EMBL/GenBank/DDBJ databases">
        <title>Phylogenomic reconstructions and comparative analyses of Kickxellomycotina fungi.</title>
        <authorList>
            <person name="Reynolds N.K."/>
            <person name="Stajich J.E."/>
            <person name="Barry K."/>
            <person name="Grigoriev I.V."/>
            <person name="Crous P."/>
            <person name="Smith M.E."/>
        </authorList>
    </citation>
    <scope>NUCLEOTIDE SEQUENCE</scope>
    <source>
        <strain evidence="2">NRRL 1565</strain>
    </source>
</reference>
<dbReference type="AlphaFoldDB" id="A0A9W8HWA6"/>
<organism evidence="2 3">
    <name type="scientific">Coemansia guatemalensis</name>
    <dbReference type="NCBI Taxonomy" id="2761395"/>
    <lineage>
        <taxon>Eukaryota</taxon>
        <taxon>Fungi</taxon>
        <taxon>Fungi incertae sedis</taxon>
        <taxon>Zoopagomycota</taxon>
        <taxon>Kickxellomycotina</taxon>
        <taxon>Kickxellomycetes</taxon>
        <taxon>Kickxellales</taxon>
        <taxon>Kickxellaceae</taxon>
        <taxon>Coemansia</taxon>
    </lineage>
</organism>
<dbReference type="EMBL" id="JANBUO010001144">
    <property type="protein sequence ID" value="KAJ2799621.1"/>
    <property type="molecule type" value="Genomic_DNA"/>
</dbReference>
<dbReference type="InterPro" id="IPR007175">
    <property type="entry name" value="Rpr2/Snm1/Rpp21"/>
</dbReference>
<feature type="compositionally biased region" description="Polar residues" evidence="1">
    <location>
        <begin position="172"/>
        <end position="186"/>
    </location>
</feature>
<gene>
    <name evidence="2" type="ORF">H4R20_004363</name>
</gene>
<proteinExistence type="predicted"/>
<sequence>MASGSSSQHNDLRLNFLHSATHAAFKICPQLAGFYGNAFQSALGTQRVSNSILRQLCVYCGSPLVDGCSVARVSVIKNVSKKMRRLASKTAQNKVSHNGLRPHVVHLRPNNDALSGADGSGLSREQRLKQLRDQRNNVQYTCGMCRTRIVYPGTTKSGLRAAGLAGGSGQGNTSAEANNTTDTSISLVDPVSSRATAPSYPTSTTQPSSGSGGPDRKMSVANDGSAAAKKRKRHKSNLLAAVAANKKKVEEKSASSSAFSLDDFLSGL</sequence>
<keyword evidence="3" id="KW-1185">Reference proteome</keyword>
<evidence type="ECO:0000313" key="2">
    <source>
        <dbReference type="EMBL" id="KAJ2799621.1"/>
    </source>
</evidence>
<dbReference type="Proteomes" id="UP001140094">
    <property type="component" value="Unassembled WGS sequence"/>
</dbReference>
<feature type="region of interest" description="Disordered" evidence="1">
    <location>
        <begin position="162"/>
        <end position="268"/>
    </location>
</feature>
<dbReference type="PANTHER" id="PTHR14742:SF3">
    <property type="entry name" value="RIBONUCLEASE MRP PROTEIN SUBUNIT SNM1"/>
    <property type="match status" value="1"/>
</dbReference>
<accession>A0A9W8HWA6</accession>
<feature type="compositionally biased region" description="Low complexity" evidence="1">
    <location>
        <begin position="192"/>
        <end position="209"/>
    </location>
</feature>
<feature type="compositionally biased region" description="Low complexity" evidence="1">
    <location>
        <begin position="254"/>
        <end position="268"/>
    </location>
</feature>
<evidence type="ECO:0000256" key="1">
    <source>
        <dbReference type="SAM" id="MobiDB-lite"/>
    </source>
</evidence>
<dbReference type="GO" id="GO:0005655">
    <property type="term" value="C:nucleolar ribonuclease P complex"/>
    <property type="evidence" value="ECO:0007669"/>
    <property type="project" value="TreeGrafter"/>
</dbReference>
<dbReference type="PANTHER" id="PTHR14742">
    <property type="entry name" value="RIBONUCLEASE P SUBUNIT P21"/>
    <property type="match status" value="1"/>
</dbReference>
<dbReference type="OrthoDB" id="5584283at2759"/>